<sequence length="47" mass="5342">MLCCFNKPDISILSEEFLLELKGMKHKNMALGVLNWKTPSGNTITKF</sequence>
<feature type="domain" description="Type I restriction enzyme HindI endonuclease subunit-like C-terminal" evidence="1">
    <location>
        <begin position="6"/>
        <end position="35"/>
    </location>
</feature>
<evidence type="ECO:0000313" key="3">
    <source>
        <dbReference type="Proteomes" id="UP000494216"/>
    </source>
</evidence>
<dbReference type="InterPro" id="IPR021810">
    <property type="entry name" value="T1RH-like_C"/>
</dbReference>
<accession>A0A8S0Y8X3</accession>
<dbReference type="Proteomes" id="UP000494216">
    <property type="component" value="Unassembled WGS sequence"/>
</dbReference>
<evidence type="ECO:0000259" key="1">
    <source>
        <dbReference type="Pfam" id="PF11867"/>
    </source>
</evidence>
<gene>
    <name evidence="2" type="ORF">METHB2_100057</name>
</gene>
<comment type="caution">
    <text evidence="2">The sequence shown here is derived from an EMBL/GenBank/DDBJ whole genome shotgun (WGS) entry which is preliminary data.</text>
</comment>
<dbReference type="EMBL" id="CADCXN010000002">
    <property type="protein sequence ID" value="CAA9889416.1"/>
    <property type="molecule type" value="Genomic_DNA"/>
</dbReference>
<dbReference type="AlphaFoldDB" id="A0A8S0Y8X3"/>
<evidence type="ECO:0000313" key="2">
    <source>
        <dbReference type="EMBL" id="CAA9889416.1"/>
    </source>
</evidence>
<name>A0A8S0Y8X3_9GAMM</name>
<reference evidence="2 3" key="1">
    <citation type="submission" date="2020-02" db="EMBL/GenBank/DDBJ databases">
        <authorList>
            <person name="Hogendoorn C."/>
        </authorList>
    </citation>
    <scope>NUCLEOTIDE SEQUENCE [LARGE SCALE GENOMIC DNA]</scope>
    <source>
        <strain evidence="2">METHB21</strain>
    </source>
</reference>
<dbReference type="Pfam" id="PF11867">
    <property type="entry name" value="T1RH-like_C"/>
    <property type="match status" value="1"/>
</dbReference>
<protein>
    <recommendedName>
        <fullName evidence="1">Type I restriction enzyme HindI endonuclease subunit-like C-terminal domain-containing protein</fullName>
    </recommendedName>
</protein>
<organism evidence="2 3">
    <name type="scientific">Candidatus Methylobacter favarea</name>
    <dbReference type="NCBI Taxonomy" id="2707345"/>
    <lineage>
        <taxon>Bacteria</taxon>
        <taxon>Pseudomonadati</taxon>
        <taxon>Pseudomonadota</taxon>
        <taxon>Gammaproteobacteria</taxon>
        <taxon>Methylococcales</taxon>
        <taxon>Methylococcaceae</taxon>
        <taxon>Methylobacter</taxon>
    </lineage>
</organism>
<keyword evidence="3" id="KW-1185">Reference proteome</keyword>
<proteinExistence type="predicted"/>